<comment type="subcellular location">
    <subcellularLocation>
        <location evidence="1">Cell envelope</location>
    </subcellularLocation>
</comment>
<dbReference type="PANTHER" id="PTHR30532">
    <property type="entry name" value="IRON III DICITRATE-BINDING PERIPLASMIC PROTEIN"/>
    <property type="match status" value="1"/>
</dbReference>
<evidence type="ECO:0000256" key="3">
    <source>
        <dbReference type="ARBA" id="ARBA00022729"/>
    </source>
</evidence>
<proteinExistence type="predicted"/>
<dbReference type="Pfam" id="PF01497">
    <property type="entry name" value="Peripla_BP_2"/>
    <property type="match status" value="1"/>
</dbReference>
<dbReference type="Proteomes" id="UP001595921">
    <property type="component" value="Unassembled WGS sequence"/>
</dbReference>
<keyword evidence="2" id="KW-0813">Transport</keyword>
<evidence type="ECO:0000256" key="4">
    <source>
        <dbReference type="SAM" id="MobiDB-lite"/>
    </source>
</evidence>
<name>A0ABD5P8J7_9EURY</name>
<dbReference type="InterPro" id="IPR002491">
    <property type="entry name" value="ABC_transptr_periplasmic_BD"/>
</dbReference>
<dbReference type="EMBL" id="JBHSDS010000002">
    <property type="protein sequence ID" value="MFC4356794.1"/>
    <property type="molecule type" value="Genomic_DNA"/>
</dbReference>
<evidence type="ECO:0000313" key="7">
    <source>
        <dbReference type="Proteomes" id="UP001595921"/>
    </source>
</evidence>
<evidence type="ECO:0000256" key="2">
    <source>
        <dbReference type="ARBA" id="ARBA00022448"/>
    </source>
</evidence>
<evidence type="ECO:0000313" key="6">
    <source>
        <dbReference type="EMBL" id="MFC4356794.1"/>
    </source>
</evidence>
<dbReference type="PANTHER" id="PTHR30532:SF1">
    <property type="entry name" value="IRON(3+)-HYDROXAMATE-BINDING PROTEIN FHUD"/>
    <property type="match status" value="1"/>
</dbReference>
<feature type="region of interest" description="Disordered" evidence="4">
    <location>
        <begin position="24"/>
        <end position="69"/>
    </location>
</feature>
<comment type="caution">
    <text evidence="6">The sequence shown here is derived from an EMBL/GenBank/DDBJ whole genome shotgun (WGS) entry which is preliminary data.</text>
</comment>
<dbReference type="InterPro" id="IPR051313">
    <property type="entry name" value="Bact_iron-sidero_bind"/>
</dbReference>
<gene>
    <name evidence="6" type="ORF">ACFO0N_02395</name>
</gene>
<feature type="compositionally biased region" description="Low complexity" evidence="4">
    <location>
        <begin position="31"/>
        <end position="65"/>
    </location>
</feature>
<protein>
    <submittedName>
        <fullName evidence="6">ABC transporter substrate-binding protein</fullName>
    </submittedName>
</protein>
<dbReference type="Gene3D" id="3.40.50.1980">
    <property type="entry name" value="Nitrogenase molybdenum iron protein domain"/>
    <property type="match status" value="2"/>
</dbReference>
<sequence length="403" mass="43784">MDRRKFLAGAGTFAAALAGCTGDSGSGANETGGSNATAESTTTAETTASTTESTATSDGEETTASGGSYTVSMAPVGDVTFESVPETWSTYFPGYADMGVALGMADSLQAVGNVGRYYTSYYDELDGVSLDKERLTEQVGDSGIDKEIYYELDSDVHLTDPRWLSNNSFFGLEAADVDAIAEEVGPFVGNTIFRRTDEWHDYRYYTMYEAFEKVAQVFQRTDRYEAFSAVHDSMLSNVQGKLPTAEERPAGLLVFAASDEPETFSPYRIADRGTNKKHFHDLGVSDALDGTGVEGLSTTERGKIDYETMLQVDPEVLFVRGHETKSRAEFQDTVVAFMENHDVASELTAVQNGGVYRGGPIYQGPIQNLFITERFAKRLYPDAFGEGELFDRAEVAAAINGEA</sequence>
<dbReference type="PROSITE" id="PS51257">
    <property type="entry name" value="PROKAR_LIPOPROTEIN"/>
    <property type="match status" value="1"/>
</dbReference>
<dbReference type="AlphaFoldDB" id="A0ABD5P8J7"/>
<keyword evidence="7" id="KW-1185">Reference proteome</keyword>
<feature type="domain" description="Fe/B12 periplasmic-binding" evidence="5">
    <location>
        <begin position="90"/>
        <end position="360"/>
    </location>
</feature>
<organism evidence="6 7">
    <name type="scientific">Halobium salinum</name>
    <dbReference type="NCBI Taxonomy" id="1364940"/>
    <lineage>
        <taxon>Archaea</taxon>
        <taxon>Methanobacteriati</taxon>
        <taxon>Methanobacteriota</taxon>
        <taxon>Stenosarchaea group</taxon>
        <taxon>Halobacteria</taxon>
        <taxon>Halobacteriales</taxon>
        <taxon>Haloferacaceae</taxon>
        <taxon>Halobium</taxon>
    </lineage>
</organism>
<evidence type="ECO:0000259" key="5">
    <source>
        <dbReference type="Pfam" id="PF01497"/>
    </source>
</evidence>
<accession>A0ABD5P8J7</accession>
<keyword evidence="3" id="KW-0732">Signal</keyword>
<reference evidence="6 7" key="1">
    <citation type="journal article" date="2019" name="Int. J. Syst. Evol. Microbiol.">
        <title>The Global Catalogue of Microorganisms (GCM) 10K type strain sequencing project: providing services to taxonomists for standard genome sequencing and annotation.</title>
        <authorList>
            <consortium name="The Broad Institute Genomics Platform"/>
            <consortium name="The Broad Institute Genome Sequencing Center for Infectious Disease"/>
            <person name="Wu L."/>
            <person name="Ma J."/>
        </authorList>
    </citation>
    <scope>NUCLEOTIDE SEQUENCE [LARGE SCALE GENOMIC DNA]</scope>
    <source>
        <strain evidence="6 7">CGMCC 1.12553</strain>
    </source>
</reference>
<evidence type="ECO:0000256" key="1">
    <source>
        <dbReference type="ARBA" id="ARBA00004196"/>
    </source>
</evidence>
<dbReference type="SUPFAM" id="SSF53807">
    <property type="entry name" value="Helical backbone' metal receptor"/>
    <property type="match status" value="1"/>
</dbReference>
<dbReference type="RefSeq" id="WP_267625232.1">
    <property type="nucleotide sequence ID" value="NZ_JAODIW010000010.1"/>
</dbReference>